<dbReference type="PANTHER" id="PTHR38926">
    <property type="entry name" value="F-BOX DOMAIN CONTAINING PROTEIN, EXPRESSED"/>
    <property type="match status" value="1"/>
</dbReference>
<dbReference type="InterPro" id="IPR032675">
    <property type="entry name" value="LRR_dom_sf"/>
</dbReference>
<evidence type="ECO:0000313" key="4">
    <source>
        <dbReference type="Proteomes" id="UP000636709"/>
    </source>
</evidence>
<sequence>MATSSSSPIRHGHRRLRLVEQGQPSAPLQPDEYTREITKDEAEEQTRDWAELPLDALLAVLARLDLADVLLGAGHVCRPWRRAAREEPVLWRRIDIGRSSKLGMDYRFQPAVRLAVRRRVRWCEAFCADGNNGDLDFFFVFLPDVTPQLKSLRLTLTECNMITKQGLNGAISKLSMLEELELSLTSDTALFRSGGLAETSAVAAGACPLLKHLRLNKYRFQWLSNVGDSEAIEVAKMRGLRSLQLFGSNLSNAGLEAILDGCVSLESLDIRHCFNVEMNDEMRGKCARLKTLKLPEDSTDGYKLSFGCPEMDPGSPDRILYYFSPI</sequence>
<dbReference type="Gene3D" id="3.80.10.10">
    <property type="entry name" value="Ribonuclease Inhibitor"/>
    <property type="match status" value="1"/>
</dbReference>
<name>A0A835AHP8_9POAL</name>
<dbReference type="FunFam" id="1.20.1280.50:FF:000037">
    <property type="entry name" value="F-box protein SKIP19"/>
    <property type="match status" value="1"/>
</dbReference>
<proteinExistence type="predicted"/>
<evidence type="ECO:0000256" key="1">
    <source>
        <dbReference type="SAM" id="MobiDB-lite"/>
    </source>
</evidence>
<comment type="caution">
    <text evidence="3">The sequence shown here is derived from an EMBL/GenBank/DDBJ whole genome shotgun (WGS) entry which is preliminary data.</text>
</comment>
<dbReference type="Pfam" id="PF12937">
    <property type="entry name" value="F-box-like"/>
    <property type="match status" value="1"/>
</dbReference>
<reference evidence="3" key="1">
    <citation type="submission" date="2020-07" db="EMBL/GenBank/DDBJ databases">
        <title>Genome sequence and genetic diversity analysis of an under-domesticated orphan crop, white fonio (Digitaria exilis).</title>
        <authorList>
            <person name="Bennetzen J.L."/>
            <person name="Chen S."/>
            <person name="Ma X."/>
            <person name="Wang X."/>
            <person name="Yssel A.E.J."/>
            <person name="Chaluvadi S.R."/>
            <person name="Johnson M."/>
            <person name="Gangashetty P."/>
            <person name="Hamidou F."/>
            <person name="Sanogo M.D."/>
            <person name="Zwaenepoel A."/>
            <person name="Wallace J."/>
            <person name="Van De Peer Y."/>
            <person name="Van Deynze A."/>
        </authorList>
    </citation>
    <scope>NUCLEOTIDE SEQUENCE</scope>
    <source>
        <tissue evidence="3">Leaves</tissue>
    </source>
</reference>
<evidence type="ECO:0000313" key="3">
    <source>
        <dbReference type="EMBL" id="KAF8662528.1"/>
    </source>
</evidence>
<dbReference type="Proteomes" id="UP000636709">
    <property type="component" value="Unassembled WGS sequence"/>
</dbReference>
<feature type="domain" description="F-box" evidence="2">
    <location>
        <begin position="46"/>
        <end position="94"/>
    </location>
</feature>
<dbReference type="SUPFAM" id="SSF81383">
    <property type="entry name" value="F-box domain"/>
    <property type="match status" value="1"/>
</dbReference>
<gene>
    <name evidence="3" type="ORF">HU200_056124</name>
</gene>
<dbReference type="OrthoDB" id="2095648at2759"/>
<feature type="region of interest" description="Disordered" evidence="1">
    <location>
        <begin position="1"/>
        <end position="31"/>
    </location>
</feature>
<dbReference type="EMBL" id="JACEFO010002380">
    <property type="protein sequence ID" value="KAF8662528.1"/>
    <property type="molecule type" value="Genomic_DNA"/>
</dbReference>
<dbReference type="PROSITE" id="PS50181">
    <property type="entry name" value="FBOX"/>
    <property type="match status" value="1"/>
</dbReference>
<accession>A0A835AHP8</accession>
<dbReference type="Gene3D" id="1.20.1280.50">
    <property type="match status" value="1"/>
</dbReference>
<organism evidence="3 4">
    <name type="scientific">Digitaria exilis</name>
    <dbReference type="NCBI Taxonomy" id="1010633"/>
    <lineage>
        <taxon>Eukaryota</taxon>
        <taxon>Viridiplantae</taxon>
        <taxon>Streptophyta</taxon>
        <taxon>Embryophyta</taxon>
        <taxon>Tracheophyta</taxon>
        <taxon>Spermatophyta</taxon>
        <taxon>Magnoliopsida</taxon>
        <taxon>Liliopsida</taxon>
        <taxon>Poales</taxon>
        <taxon>Poaceae</taxon>
        <taxon>PACMAD clade</taxon>
        <taxon>Panicoideae</taxon>
        <taxon>Panicodae</taxon>
        <taxon>Paniceae</taxon>
        <taxon>Anthephorinae</taxon>
        <taxon>Digitaria</taxon>
    </lineage>
</organism>
<keyword evidence="4" id="KW-1185">Reference proteome</keyword>
<evidence type="ECO:0000259" key="2">
    <source>
        <dbReference type="PROSITE" id="PS50181"/>
    </source>
</evidence>
<dbReference type="PANTHER" id="PTHR38926:SF28">
    <property type="entry name" value="F-BOX PROTEIN SKIP19"/>
    <property type="match status" value="1"/>
</dbReference>
<dbReference type="InterPro" id="IPR001810">
    <property type="entry name" value="F-box_dom"/>
</dbReference>
<dbReference type="AlphaFoldDB" id="A0A835AHP8"/>
<protein>
    <recommendedName>
        <fullName evidence="2">F-box domain-containing protein</fullName>
    </recommendedName>
</protein>
<dbReference type="InterPro" id="IPR036047">
    <property type="entry name" value="F-box-like_dom_sf"/>
</dbReference>
<dbReference type="SUPFAM" id="SSF52047">
    <property type="entry name" value="RNI-like"/>
    <property type="match status" value="1"/>
</dbReference>